<dbReference type="SUPFAM" id="SSF53474">
    <property type="entry name" value="alpha/beta-Hydrolases"/>
    <property type="match status" value="1"/>
</dbReference>
<sequence length="285" mass="31635">MNGFTYAAQLWGSQGDLPIIALHGWLDNSASFDVLAPHLTSVQCLALDLAGHGFSDQKEGLSDYPLWAEVSVIYEIADQMGWQQFGLLGHSRGSMMALISAGVYAERISHLIMIDALLPPVVDPDKAPEHMMASLEEIRRRVNREVSLYPTYEDAITARCFSRFAPVNQRTAKILATRGLSEVDGRFHWHADGKLWASSNVALSADMLWAFINRISAPVLLLLGSRGLMTSIQSENTVLQRHHQAVKKLSATVLTFDDGHFLHMENSVKDVAQSIRQFLLANHKS</sequence>
<gene>
    <name evidence="4" type="ORF">AB835_08790</name>
</gene>
<dbReference type="InterPro" id="IPR000073">
    <property type="entry name" value="AB_hydrolase_1"/>
</dbReference>
<dbReference type="STRING" id="62101.AB835_08790"/>
<name>A0A1D2QPE1_9GAMM</name>
<feature type="domain" description="AB hydrolase-1" evidence="3">
    <location>
        <begin position="18"/>
        <end position="266"/>
    </location>
</feature>
<accession>A0A1D2QPE1</accession>
<dbReference type="AlphaFoldDB" id="A0A1D2QPE1"/>
<dbReference type="InterPro" id="IPR029058">
    <property type="entry name" value="AB_hydrolase_fold"/>
</dbReference>
<dbReference type="Gene3D" id="3.40.50.1820">
    <property type="entry name" value="alpha/beta hydrolase"/>
    <property type="match status" value="1"/>
</dbReference>
<protein>
    <recommendedName>
        <fullName evidence="3">AB hydrolase-1 domain-containing protein</fullName>
    </recommendedName>
</protein>
<dbReference type="PANTHER" id="PTHR43798">
    <property type="entry name" value="MONOACYLGLYCEROL LIPASE"/>
    <property type="match status" value="1"/>
</dbReference>
<evidence type="ECO:0000259" key="3">
    <source>
        <dbReference type="Pfam" id="PF00561"/>
    </source>
</evidence>
<dbReference type="InterPro" id="IPR050266">
    <property type="entry name" value="AB_hydrolase_sf"/>
</dbReference>
<dbReference type="Pfam" id="PF00561">
    <property type="entry name" value="Abhydrolase_1"/>
    <property type="match status" value="1"/>
</dbReference>
<evidence type="ECO:0000256" key="2">
    <source>
        <dbReference type="ARBA" id="ARBA00022801"/>
    </source>
</evidence>
<reference evidence="4 5" key="1">
    <citation type="journal article" date="2016" name="Appl. Environ. Microbiol.">
        <title>Lack of Overt Genome Reduction in the Bryostatin-Producing Bryozoan Symbiont "Candidatus Endobugula sertula".</title>
        <authorList>
            <person name="Miller I.J."/>
            <person name="Vanee N."/>
            <person name="Fong S.S."/>
            <person name="Lim-Fong G.E."/>
            <person name="Kwan J.C."/>
        </authorList>
    </citation>
    <scope>NUCLEOTIDE SEQUENCE [LARGE SCALE GENOMIC DNA]</scope>
    <source>
        <strain evidence="4">AB1-4</strain>
    </source>
</reference>
<dbReference type="Proteomes" id="UP000242502">
    <property type="component" value="Unassembled WGS sequence"/>
</dbReference>
<dbReference type="PANTHER" id="PTHR43798:SF14">
    <property type="entry name" value="SERINE HYDROLASE-LIKE PROTEIN DDB_G0286239"/>
    <property type="match status" value="1"/>
</dbReference>
<evidence type="ECO:0000313" key="5">
    <source>
        <dbReference type="Proteomes" id="UP000242502"/>
    </source>
</evidence>
<dbReference type="GO" id="GO:0016020">
    <property type="term" value="C:membrane"/>
    <property type="evidence" value="ECO:0007669"/>
    <property type="project" value="TreeGrafter"/>
</dbReference>
<keyword evidence="2" id="KW-0378">Hydrolase</keyword>
<dbReference type="GO" id="GO:0016787">
    <property type="term" value="F:hydrolase activity"/>
    <property type="evidence" value="ECO:0007669"/>
    <property type="project" value="UniProtKB-KW"/>
</dbReference>
<dbReference type="EMBL" id="MDLC01000028">
    <property type="protein sequence ID" value="ODS23448.1"/>
    <property type="molecule type" value="Genomic_DNA"/>
</dbReference>
<comment type="caution">
    <text evidence="4">The sequence shown here is derived from an EMBL/GenBank/DDBJ whole genome shotgun (WGS) entry which is preliminary data.</text>
</comment>
<proteinExistence type="inferred from homology"/>
<evidence type="ECO:0000313" key="4">
    <source>
        <dbReference type="EMBL" id="ODS23448.1"/>
    </source>
</evidence>
<comment type="similarity">
    <text evidence="1">Belongs to the AB hydrolase superfamily.</text>
</comment>
<organism evidence="4 5">
    <name type="scientific">Candidatus Endobugula sertula</name>
    <name type="common">Bugula neritina bacterial symbiont</name>
    <dbReference type="NCBI Taxonomy" id="62101"/>
    <lineage>
        <taxon>Bacteria</taxon>
        <taxon>Pseudomonadati</taxon>
        <taxon>Pseudomonadota</taxon>
        <taxon>Gammaproteobacteria</taxon>
        <taxon>Cellvibrionales</taxon>
        <taxon>Cellvibrionaceae</taxon>
        <taxon>Candidatus Endobugula</taxon>
    </lineage>
</organism>
<evidence type="ECO:0000256" key="1">
    <source>
        <dbReference type="ARBA" id="ARBA00008645"/>
    </source>
</evidence>